<comment type="similarity">
    <text evidence="1">Belongs to the BetVI family.</text>
</comment>
<dbReference type="PANTHER" id="PTHR31213">
    <property type="entry name" value="OS08G0374000 PROTEIN-RELATED"/>
    <property type="match status" value="1"/>
</dbReference>
<dbReference type="Gramene" id="KCW54925">
    <property type="protein sequence ID" value="KCW54925"/>
    <property type="gene ID" value="EUGRSUZ_I00895"/>
</dbReference>
<dbReference type="Gene3D" id="3.30.530.20">
    <property type="match status" value="1"/>
</dbReference>
<dbReference type="AlphaFoldDB" id="A0A059ANI0"/>
<evidence type="ECO:0000313" key="5">
    <source>
        <dbReference type="EMBL" id="KCW54925.1"/>
    </source>
</evidence>
<dbReference type="InterPro" id="IPR000916">
    <property type="entry name" value="Bet_v_I/MLP"/>
</dbReference>
<dbReference type="GO" id="GO:0006952">
    <property type="term" value="P:defense response"/>
    <property type="evidence" value="ECO:0007669"/>
    <property type="project" value="UniProtKB-KW"/>
</dbReference>
<dbReference type="GO" id="GO:0005737">
    <property type="term" value="C:cytoplasm"/>
    <property type="evidence" value="ECO:0000318"/>
    <property type="project" value="GO_Central"/>
</dbReference>
<dbReference type="EMBL" id="KK198761">
    <property type="protein sequence ID" value="KCW54925.1"/>
    <property type="molecule type" value="Genomic_DNA"/>
</dbReference>
<dbReference type="GO" id="GO:0009738">
    <property type="term" value="P:abscisic acid-activated signaling pathway"/>
    <property type="evidence" value="ECO:0000318"/>
    <property type="project" value="GO_Central"/>
</dbReference>
<dbReference type="GO" id="GO:0005634">
    <property type="term" value="C:nucleus"/>
    <property type="evidence" value="ECO:0000318"/>
    <property type="project" value="GO_Central"/>
</dbReference>
<dbReference type="InParanoid" id="A0A059ANI0"/>
<dbReference type="Pfam" id="PF00407">
    <property type="entry name" value="Bet_v_1"/>
    <property type="match status" value="1"/>
</dbReference>
<dbReference type="GO" id="GO:0010427">
    <property type="term" value="F:abscisic acid binding"/>
    <property type="evidence" value="ECO:0000318"/>
    <property type="project" value="GO_Central"/>
</dbReference>
<dbReference type="SUPFAM" id="SSF55961">
    <property type="entry name" value="Bet v1-like"/>
    <property type="match status" value="1"/>
</dbReference>
<dbReference type="InterPro" id="IPR024949">
    <property type="entry name" value="Bet_v_I_allergen"/>
</dbReference>
<protein>
    <recommendedName>
        <fullName evidence="4">Bet v I/Major latex protein domain-containing protein</fullName>
    </recommendedName>
</protein>
<dbReference type="InterPro" id="IPR023393">
    <property type="entry name" value="START-like_dom_sf"/>
</dbReference>
<keyword evidence="2" id="KW-0611">Plant defense</keyword>
<dbReference type="InterPro" id="IPR050279">
    <property type="entry name" value="Plant_def-hormone_signal"/>
</dbReference>
<dbReference type="GO" id="GO:0004864">
    <property type="term" value="F:protein phosphatase inhibitor activity"/>
    <property type="evidence" value="ECO:0000318"/>
    <property type="project" value="GO_Central"/>
</dbReference>
<organism evidence="5">
    <name type="scientific">Eucalyptus grandis</name>
    <name type="common">Flooded gum</name>
    <dbReference type="NCBI Taxonomy" id="71139"/>
    <lineage>
        <taxon>Eukaryota</taxon>
        <taxon>Viridiplantae</taxon>
        <taxon>Streptophyta</taxon>
        <taxon>Embryophyta</taxon>
        <taxon>Tracheophyta</taxon>
        <taxon>Spermatophyta</taxon>
        <taxon>Magnoliopsida</taxon>
        <taxon>eudicotyledons</taxon>
        <taxon>Gunneridae</taxon>
        <taxon>Pentapetalae</taxon>
        <taxon>rosids</taxon>
        <taxon>malvids</taxon>
        <taxon>Myrtales</taxon>
        <taxon>Myrtaceae</taxon>
        <taxon>Myrtoideae</taxon>
        <taxon>Eucalypteae</taxon>
        <taxon>Eucalyptus</taxon>
    </lineage>
</organism>
<dbReference type="STRING" id="71139.A0A059ANI0"/>
<sequence>MGNNSEKNVVTSYTQESATPIAPSGMFKALVLDSHDLMLNIVFKALKKKKTEFIKGNGSVGHIKLTNFTKVDISSGHLKYLKYKIDAIDTRNRVYRYTLIEANTSFAFEVKFEASSDVGCVYKMTSEYHSKASI</sequence>
<evidence type="ECO:0000256" key="2">
    <source>
        <dbReference type="ARBA" id="ARBA00022821"/>
    </source>
</evidence>
<dbReference type="FunFam" id="3.30.530.20:FF:000007">
    <property type="entry name" value="Major pollen allergen Bet v 1-A"/>
    <property type="match status" value="1"/>
</dbReference>
<dbReference type="CDD" id="cd07816">
    <property type="entry name" value="Bet_v1-like"/>
    <property type="match status" value="1"/>
</dbReference>
<evidence type="ECO:0000256" key="1">
    <source>
        <dbReference type="ARBA" id="ARBA00009744"/>
    </source>
</evidence>
<name>A0A059ANI0_EUCGR</name>
<dbReference type="PANTHER" id="PTHR31213:SF157">
    <property type="entry name" value="MAJOR ALLERGEN MAL D 1-LIKE"/>
    <property type="match status" value="1"/>
</dbReference>
<evidence type="ECO:0000256" key="3">
    <source>
        <dbReference type="ARBA" id="ARBA00023265"/>
    </source>
</evidence>
<dbReference type="PRINTS" id="PR00634">
    <property type="entry name" value="BETALLERGEN"/>
</dbReference>
<keyword evidence="3" id="KW-0568">Pathogenesis-related protein</keyword>
<evidence type="ECO:0000259" key="4">
    <source>
        <dbReference type="Pfam" id="PF00407"/>
    </source>
</evidence>
<feature type="domain" description="Bet v I/Major latex protein" evidence="4">
    <location>
        <begin position="10"/>
        <end position="131"/>
    </location>
</feature>
<accession>A0A059ANI0</accession>
<gene>
    <name evidence="5" type="ORF">EUGRSUZ_I00895</name>
</gene>
<proteinExistence type="inferred from homology"/>
<dbReference type="GO" id="GO:0038023">
    <property type="term" value="F:signaling receptor activity"/>
    <property type="evidence" value="ECO:0000318"/>
    <property type="project" value="GO_Central"/>
</dbReference>
<reference evidence="5" key="1">
    <citation type="submission" date="2013-07" db="EMBL/GenBank/DDBJ databases">
        <title>The genome of Eucalyptus grandis.</title>
        <authorList>
            <person name="Schmutz J."/>
            <person name="Hayes R."/>
            <person name="Myburg A."/>
            <person name="Tuskan G."/>
            <person name="Grattapaglia D."/>
            <person name="Rokhsar D.S."/>
        </authorList>
    </citation>
    <scope>NUCLEOTIDE SEQUENCE</scope>
    <source>
        <tissue evidence="5">Leaf extractions</tissue>
    </source>
</reference>